<evidence type="ECO:0000313" key="5">
    <source>
        <dbReference type="EMBL" id="NYI06338.1"/>
    </source>
</evidence>
<dbReference type="AlphaFoldDB" id="A0A853A716"/>
<proteinExistence type="predicted"/>
<dbReference type="Proteomes" id="UP000567795">
    <property type="component" value="Unassembled WGS sequence"/>
</dbReference>
<evidence type="ECO:0000256" key="1">
    <source>
        <dbReference type="ARBA" id="ARBA00022801"/>
    </source>
</evidence>
<dbReference type="InterPro" id="IPR052016">
    <property type="entry name" value="Bact_Sigma-Reg"/>
</dbReference>
<dbReference type="SMART" id="SM00065">
    <property type="entry name" value="GAF"/>
    <property type="match status" value="2"/>
</dbReference>
<protein>
    <submittedName>
        <fullName evidence="5">Serine phosphatase RsbU (Regulator of sigma subunit)</fullName>
    </submittedName>
</protein>
<feature type="region of interest" description="Disordered" evidence="2">
    <location>
        <begin position="302"/>
        <end position="321"/>
    </location>
</feature>
<dbReference type="InterPro" id="IPR029016">
    <property type="entry name" value="GAF-like_dom_sf"/>
</dbReference>
<dbReference type="SUPFAM" id="SSF55781">
    <property type="entry name" value="GAF domain-like"/>
    <property type="match status" value="2"/>
</dbReference>
<name>A0A853A716_9ACTN</name>
<dbReference type="Gene3D" id="3.30.450.40">
    <property type="match status" value="2"/>
</dbReference>
<dbReference type="Pfam" id="PF13492">
    <property type="entry name" value="GAF_3"/>
    <property type="match status" value="1"/>
</dbReference>
<feature type="domain" description="PPM-type phosphatase" evidence="4">
    <location>
        <begin position="420"/>
        <end position="655"/>
    </location>
</feature>
<feature type="domain" description="GAF" evidence="3">
    <location>
        <begin position="273"/>
        <end position="402"/>
    </location>
</feature>
<sequence length="656" mass="68803">MTAQPPNPRVSTDPAAPRPPTDDDVEVLSSDAAIGTTPPGAAGPPGAARAAGDDSMESEWLTERVAIGQRHLLEQIARDAPLPDVLEGMARIMEDLVPGVLVSVLLLDDDGARLRHGAAPSLPAEYNAAIDGTPVGAAMGSCGTAAFRREPVVVQDILTDPLWVDFREVARAAGVGSCWSTPITSGGELLGTFAMYHRDVQAPRPAELALSSAFTRTAALAIGRHRADEERRAALAREQAARADLRFVLDVSTAVSTAFDYPEGLVRLAHLAVPTLAPMCAVDVVEEGGGIRRVAVAVSPESQESEAHLAAHTPRPGDADPVGRVLASGRTETARRPPDHVPPHVVGYVCVPLTARDRTFGAVTLLSTVDRPLGRHTVALAEDLARRAALGIDNARLYARRARVARELQIGLLPPELPAVPGAELATGYHPAGEGLEVGGDFYDVFPLPEGRWGLLVGDVCGRGPRAAVTTSLVRTTVRAIAPILREPRRIADSVNHVLLNKPGDGDGAGADFVTLVYGELRRGERAAERAGDGGLSLEYVRAGHPAPLLRRADGTVGQLTPGGSLLGLLEDIEPAQTDSLDLATGDALVIVTDGILEARDADGEFFGTDRLVDAVRTADLAAGPAAVVRAVDEAVAAFATEEVDDDRAMLVLMAR</sequence>
<dbReference type="InterPro" id="IPR036457">
    <property type="entry name" value="PPM-type-like_dom_sf"/>
</dbReference>
<dbReference type="GO" id="GO:0016791">
    <property type="term" value="F:phosphatase activity"/>
    <property type="evidence" value="ECO:0007669"/>
    <property type="project" value="TreeGrafter"/>
</dbReference>
<feature type="domain" description="GAF" evidence="3">
    <location>
        <begin position="81"/>
        <end position="232"/>
    </location>
</feature>
<dbReference type="InterPro" id="IPR003018">
    <property type="entry name" value="GAF"/>
</dbReference>
<keyword evidence="1" id="KW-0378">Hydrolase</keyword>
<evidence type="ECO:0000313" key="6">
    <source>
        <dbReference type="Proteomes" id="UP000567795"/>
    </source>
</evidence>
<gene>
    <name evidence="5" type="ORF">FHU37_003281</name>
</gene>
<evidence type="ECO:0000259" key="4">
    <source>
        <dbReference type="SMART" id="SM00331"/>
    </source>
</evidence>
<organism evidence="5 6">
    <name type="scientific">Allostreptomyces psammosilenae</name>
    <dbReference type="NCBI Taxonomy" id="1892865"/>
    <lineage>
        <taxon>Bacteria</taxon>
        <taxon>Bacillati</taxon>
        <taxon>Actinomycetota</taxon>
        <taxon>Actinomycetes</taxon>
        <taxon>Kitasatosporales</taxon>
        <taxon>Streptomycetaceae</taxon>
        <taxon>Allostreptomyces</taxon>
    </lineage>
</organism>
<feature type="region of interest" description="Disordered" evidence="2">
    <location>
        <begin position="1"/>
        <end position="57"/>
    </location>
</feature>
<dbReference type="PANTHER" id="PTHR43156:SF2">
    <property type="entry name" value="STAGE II SPORULATION PROTEIN E"/>
    <property type="match status" value="1"/>
</dbReference>
<dbReference type="PANTHER" id="PTHR43156">
    <property type="entry name" value="STAGE II SPORULATION PROTEIN E-RELATED"/>
    <property type="match status" value="1"/>
</dbReference>
<comment type="caution">
    <text evidence="5">The sequence shown here is derived from an EMBL/GenBank/DDBJ whole genome shotgun (WGS) entry which is preliminary data.</text>
</comment>
<dbReference type="SMART" id="SM00331">
    <property type="entry name" value="PP2C_SIG"/>
    <property type="match status" value="1"/>
</dbReference>
<feature type="compositionally biased region" description="Low complexity" evidence="2">
    <location>
        <begin position="32"/>
        <end position="50"/>
    </location>
</feature>
<dbReference type="InterPro" id="IPR001932">
    <property type="entry name" value="PPM-type_phosphatase-like_dom"/>
</dbReference>
<dbReference type="Gene3D" id="3.60.40.10">
    <property type="entry name" value="PPM-type phosphatase domain"/>
    <property type="match status" value="1"/>
</dbReference>
<dbReference type="RefSeq" id="WP_179814937.1">
    <property type="nucleotide sequence ID" value="NZ_JACBZD010000001.1"/>
</dbReference>
<reference evidence="5 6" key="1">
    <citation type="submission" date="2020-07" db="EMBL/GenBank/DDBJ databases">
        <title>Sequencing the genomes of 1000 actinobacteria strains.</title>
        <authorList>
            <person name="Klenk H.-P."/>
        </authorList>
    </citation>
    <scope>NUCLEOTIDE SEQUENCE [LARGE SCALE GENOMIC DNA]</scope>
    <source>
        <strain evidence="5 6">DSM 42178</strain>
    </source>
</reference>
<dbReference type="EMBL" id="JACBZD010000001">
    <property type="protein sequence ID" value="NYI06338.1"/>
    <property type="molecule type" value="Genomic_DNA"/>
</dbReference>
<accession>A0A853A716</accession>
<evidence type="ECO:0000256" key="2">
    <source>
        <dbReference type="SAM" id="MobiDB-lite"/>
    </source>
</evidence>
<dbReference type="Pfam" id="PF13185">
    <property type="entry name" value="GAF_2"/>
    <property type="match status" value="1"/>
</dbReference>
<keyword evidence="6" id="KW-1185">Reference proteome</keyword>
<evidence type="ECO:0000259" key="3">
    <source>
        <dbReference type="SMART" id="SM00065"/>
    </source>
</evidence>
<dbReference type="Pfam" id="PF07228">
    <property type="entry name" value="SpoIIE"/>
    <property type="match status" value="1"/>
</dbReference>